<evidence type="ECO:0000256" key="2">
    <source>
        <dbReference type="ARBA" id="ARBA00022692"/>
    </source>
</evidence>
<name>A0A6A6F0Y9_9PEZI</name>
<dbReference type="InterPro" id="IPR052337">
    <property type="entry name" value="SAT4-like"/>
</dbReference>
<keyword evidence="10" id="KW-1185">Reference proteome</keyword>
<comment type="subcellular location">
    <subcellularLocation>
        <location evidence="1">Membrane</location>
        <topology evidence="1">Multi-pass membrane protein</topology>
    </subcellularLocation>
</comment>
<evidence type="ECO:0000256" key="5">
    <source>
        <dbReference type="ARBA" id="ARBA00038359"/>
    </source>
</evidence>
<evidence type="ECO:0000313" key="9">
    <source>
        <dbReference type="EMBL" id="KAF2207396.1"/>
    </source>
</evidence>
<organism evidence="9 10">
    <name type="scientific">Cercospora zeae-maydis SCOH1-5</name>
    <dbReference type="NCBI Taxonomy" id="717836"/>
    <lineage>
        <taxon>Eukaryota</taxon>
        <taxon>Fungi</taxon>
        <taxon>Dikarya</taxon>
        <taxon>Ascomycota</taxon>
        <taxon>Pezizomycotina</taxon>
        <taxon>Dothideomycetes</taxon>
        <taxon>Dothideomycetidae</taxon>
        <taxon>Mycosphaerellales</taxon>
        <taxon>Mycosphaerellaceae</taxon>
        <taxon>Cercospora</taxon>
    </lineage>
</organism>
<evidence type="ECO:0000259" key="8">
    <source>
        <dbReference type="Pfam" id="PF20684"/>
    </source>
</evidence>
<dbReference type="OrthoDB" id="10017208at2759"/>
<feature type="transmembrane region" description="Helical" evidence="7">
    <location>
        <begin position="19"/>
        <end position="39"/>
    </location>
</feature>
<accession>A0A6A6F0Y9</accession>
<dbReference type="EMBL" id="ML992704">
    <property type="protein sequence ID" value="KAF2207396.1"/>
    <property type="molecule type" value="Genomic_DNA"/>
</dbReference>
<dbReference type="PANTHER" id="PTHR33048:SF146">
    <property type="entry name" value="INTEGRAL MEMBRANE PROTEIN"/>
    <property type="match status" value="1"/>
</dbReference>
<dbReference type="Pfam" id="PF20684">
    <property type="entry name" value="Fung_rhodopsin"/>
    <property type="match status" value="1"/>
</dbReference>
<keyword evidence="3 7" id="KW-1133">Transmembrane helix</keyword>
<feature type="domain" description="Rhodopsin" evidence="8">
    <location>
        <begin position="38"/>
        <end position="254"/>
    </location>
</feature>
<sequence length="301" mass="34111">MGWVAHATPELDRQSRWRIILATTAIFTALMIGVVALRFWIRRRILHKEDWLTLATMFVSIIYSTAVILQTRYGLGLPVDLQPPQNWRNYMLANYASRPFYICGLAGFKLALCISYLRMTKGSTDYKYRRFIIAVAVFSTTAHLVFVMLYLCQCIPITKMFDRAIIGECLPFAPLNYSISVVVILCDVTIFFLPIPLILRLHLKRAVKLGLTIAFALGLLTTVLSIMRASQIHRIAYKDGDTSYFEIRSGLELNIGVRRFCPNEVYLLMTTRPDHNVLPSSTAASAPSDPTKDHLNASVRV</sequence>
<dbReference type="AlphaFoldDB" id="A0A6A6F0Y9"/>
<feature type="transmembrane region" description="Helical" evidence="7">
    <location>
        <begin position="177"/>
        <end position="199"/>
    </location>
</feature>
<comment type="similarity">
    <text evidence="5">Belongs to the SAT4 family.</text>
</comment>
<dbReference type="InterPro" id="IPR049326">
    <property type="entry name" value="Rhodopsin_dom_fungi"/>
</dbReference>
<feature type="transmembrane region" description="Helical" evidence="7">
    <location>
        <begin position="131"/>
        <end position="151"/>
    </location>
</feature>
<evidence type="ECO:0000256" key="6">
    <source>
        <dbReference type="SAM" id="MobiDB-lite"/>
    </source>
</evidence>
<gene>
    <name evidence="9" type="ORF">CERZMDRAFT_51337</name>
</gene>
<keyword evidence="4 7" id="KW-0472">Membrane</keyword>
<evidence type="ECO:0000256" key="1">
    <source>
        <dbReference type="ARBA" id="ARBA00004141"/>
    </source>
</evidence>
<feature type="compositionally biased region" description="Low complexity" evidence="6">
    <location>
        <begin position="279"/>
        <end position="289"/>
    </location>
</feature>
<evidence type="ECO:0000256" key="4">
    <source>
        <dbReference type="ARBA" id="ARBA00023136"/>
    </source>
</evidence>
<dbReference type="PANTHER" id="PTHR33048">
    <property type="entry name" value="PTH11-LIKE INTEGRAL MEMBRANE PROTEIN (AFU_ORTHOLOGUE AFUA_5G11245)"/>
    <property type="match status" value="1"/>
</dbReference>
<protein>
    <recommendedName>
        <fullName evidence="8">Rhodopsin domain-containing protein</fullName>
    </recommendedName>
</protein>
<feature type="transmembrane region" description="Helical" evidence="7">
    <location>
        <begin position="206"/>
        <end position="227"/>
    </location>
</feature>
<proteinExistence type="inferred from homology"/>
<dbReference type="GO" id="GO:0016020">
    <property type="term" value="C:membrane"/>
    <property type="evidence" value="ECO:0007669"/>
    <property type="project" value="UniProtKB-SubCell"/>
</dbReference>
<feature type="transmembrane region" description="Helical" evidence="7">
    <location>
        <begin position="99"/>
        <end position="119"/>
    </location>
</feature>
<reference evidence="9" key="1">
    <citation type="journal article" date="2020" name="Stud. Mycol.">
        <title>101 Dothideomycetes genomes: a test case for predicting lifestyles and emergence of pathogens.</title>
        <authorList>
            <person name="Haridas S."/>
            <person name="Albert R."/>
            <person name="Binder M."/>
            <person name="Bloem J."/>
            <person name="Labutti K."/>
            <person name="Salamov A."/>
            <person name="Andreopoulos B."/>
            <person name="Baker S."/>
            <person name="Barry K."/>
            <person name="Bills G."/>
            <person name="Bluhm B."/>
            <person name="Cannon C."/>
            <person name="Castanera R."/>
            <person name="Culley D."/>
            <person name="Daum C."/>
            <person name="Ezra D."/>
            <person name="Gonzalez J."/>
            <person name="Henrissat B."/>
            <person name="Kuo A."/>
            <person name="Liang C."/>
            <person name="Lipzen A."/>
            <person name="Lutzoni F."/>
            <person name="Magnuson J."/>
            <person name="Mondo S."/>
            <person name="Nolan M."/>
            <person name="Ohm R."/>
            <person name="Pangilinan J."/>
            <person name="Park H.-J."/>
            <person name="Ramirez L."/>
            <person name="Alfaro M."/>
            <person name="Sun H."/>
            <person name="Tritt A."/>
            <person name="Yoshinaga Y."/>
            <person name="Zwiers L.-H."/>
            <person name="Turgeon B."/>
            <person name="Goodwin S."/>
            <person name="Spatafora J."/>
            <person name="Crous P."/>
            <person name="Grigoriev I."/>
        </authorList>
    </citation>
    <scope>NUCLEOTIDE SEQUENCE</scope>
    <source>
        <strain evidence="9">SCOH1-5</strain>
    </source>
</reference>
<dbReference type="Proteomes" id="UP000799539">
    <property type="component" value="Unassembled WGS sequence"/>
</dbReference>
<evidence type="ECO:0000256" key="7">
    <source>
        <dbReference type="SAM" id="Phobius"/>
    </source>
</evidence>
<keyword evidence="2 7" id="KW-0812">Transmembrane</keyword>
<evidence type="ECO:0000313" key="10">
    <source>
        <dbReference type="Proteomes" id="UP000799539"/>
    </source>
</evidence>
<feature type="transmembrane region" description="Helical" evidence="7">
    <location>
        <begin position="51"/>
        <end position="69"/>
    </location>
</feature>
<evidence type="ECO:0000256" key="3">
    <source>
        <dbReference type="ARBA" id="ARBA00022989"/>
    </source>
</evidence>
<feature type="region of interest" description="Disordered" evidence="6">
    <location>
        <begin position="278"/>
        <end position="301"/>
    </location>
</feature>